<gene>
    <name evidence="2" type="ORF">NDU88_007321</name>
</gene>
<dbReference type="AlphaFoldDB" id="A0AAV7U139"/>
<dbReference type="Proteomes" id="UP001066276">
    <property type="component" value="Chromosome 3_2"/>
</dbReference>
<dbReference type="EMBL" id="JANPWB010000006">
    <property type="protein sequence ID" value="KAJ1182126.1"/>
    <property type="molecule type" value="Genomic_DNA"/>
</dbReference>
<proteinExistence type="predicted"/>
<evidence type="ECO:0000256" key="1">
    <source>
        <dbReference type="SAM" id="MobiDB-lite"/>
    </source>
</evidence>
<feature type="region of interest" description="Disordered" evidence="1">
    <location>
        <begin position="1"/>
        <end position="93"/>
    </location>
</feature>
<feature type="compositionally biased region" description="Basic and acidic residues" evidence="1">
    <location>
        <begin position="46"/>
        <end position="73"/>
    </location>
</feature>
<feature type="compositionally biased region" description="Polar residues" evidence="1">
    <location>
        <begin position="74"/>
        <end position="84"/>
    </location>
</feature>
<reference evidence="2" key="1">
    <citation type="journal article" date="2022" name="bioRxiv">
        <title>Sequencing and chromosome-scale assembly of the giantPleurodeles waltlgenome.</title>
        <authorList>
            <person name="Brown T."/>
            <person name="Elewa A."/>
            <person name="Iarovenko S."/>
            <person name="Subramanian E."/>
            <person name="Araus A.J."/>
            <person name="Petzold A."/>
            <person name="Susuki M."/>
            <person name="Suzuki K.-i.T."/>
            <person name="Hayashi T."/>
            <person name="Toyoda A."/>
            <person name="Oliveira C."/>
            <person name="Osipova E."/>
            <person name="Leigh N.D."/>
            <person name="Simon A."/>
            <person name="Yun M.H."/>
        </authorList>
    </citation>
    <scope>NUCLEOTIDE SEQUENCE</scope>
    <source>
        <strain evidence="2">20211129_DDA</strain>
        <tissue evidence="2">Liver</tissue>
    </source>
</reference>
<evidence type="ECO:0000313" key="3">
    <source>
        <dbReference type="Proteomes" id="UP001066276"/>
    </source>
</evidence>
<accession>A0AAV7U139</accession>
<sequence>MPSNPLKHRGAEGQVSGFAPFHVQSQSRRRRGEERKRSKKPHREPKRCSGEEDEGEHNGETPREPKRCHEHGRSWSTTKGSGDQHQWHGRLPARIPATLREKHGLSRGHKNMVRYVKQSEGRNMLFPLLPALHQLYIPDLLGAITHKYI</sequence>
<comment type="caution">
    <text evidence="2">The sequence shown here is derived from an EMBL/GenBank/DDBJ whole genome shotgun (WGS) entry which is preliminary data.</text>
</comment>
<name>A0AAV7U139_PLEWA</name>
<protein>
    <submittedName>
        <fullName evidence="2">Uncharacterized protein</fullName>
    </submittedName>
</protein>
<evidence type="ECO:0000313" key="2">
    <source>
        <dbReference type="EMBL" id="KAJ1182126.1"/>
    </source>
</evidence>
<organism evidence="2 3">
    <name type="scientific">Pleurodeles waltl</name>
    <name type="common">Iberian ribbed newt</name>
    <dbReference type="NCBI Taxonomy" id="8319"/>
    <lineage>
        <taxon>Eukaryota</taxon>
        <taxon>Metazoa</taxon>
        <taxon>Chordata</taxon>
        <taxon>Craniata</taxon>
        <taxon>Vertebrata</taxon>
        <taxon>Euteleostomi</taxon>
        <taxon>Amphibia</taxon>
        <taxon>Batrachia</taxon>
        <taxon>Caudata</taxon>
        <taxon>Salamandroidea</taxon>
        <taxon>Salamandridae</taxon>
        <taxon>Pleurodelinae</taxon>
        <taxon>Pleurodeles</taxon>
    </lineage>
</organism>
<keyword evidence="3" id="KW-1185">Reference proteome</keyword>